<dbReference type="RefSeq" id="WP_368639558.1">
    <property type="nucleotide sequence ID" value="NZ_CP158254.1"/>
</dbReference>
<keyword evidence="7 8" id="KW-0501">Molybdenum cofactor biosynthesis</keyword>
<proteinExistence type="inferred from homology"/>
<dbReference type="InterPro" id="IPR029044">
    <property type="entry name" value="Nucleotide-diphossugar_trans"/>
</dbReference>
<evidence type="ECO:0000256" key="7">
    <source>
        <dbReference type="ARBA" id="ARBA00023150"/>
    </source>
</evidence>
<dbReference type="Pfam" id="PF12804">
    <property type="entry name" value="NTP_transf_3"/>
    <property type="match status" value="1"/>
</dbReference>
<keyword evidence="10" id="KW-0548">Nucleotidyltransferase</keyword>
<dbReference type="GO" id="GO:0061603">
    <property type="term" value="F:molybdenum cofactor guanylyltransferase activity"/>
    <property type="evidence" value="ECO:0007669"/>
    <property type="project" value="UniProtKB-EC"/>
</dbReference>
<evidence type="ECO:0000256" key="4">
    <source>
        <dbReference type="ARBA" id="ARBA00022741"/>
    </source>
</evidence>
<name>A0AB39CWQ7_9BURK</name>
<comment type="subunit">
    <text evidence="8">Monomer.</text>
</comment>
<dbReference type="HAMAP" id="MF_00316">
    <property type="entry name" value="MobA"/>
    <property type="match status" value="1"/>
</dbReference>
<evidence type="ECO:0000256" key="3">
    <source>
        <dbReference type="ARBA" id="ARBA00022723"/>
    </source>
</evidence>
<dbReference type="EMBL" id="CP158262">
    <property type="protein sequence ID" value="XDJ68942.1"/>
    <property type="molecule type" value="Genomic_DNA"/>
</dbReference>
<feature type="binding site" evidence="8">
    <location>
        <position position="110"/>
    </location>
    <ligand>
        <name>Mg(2+)</name>
        <dbReference type="ChEBI" id="CHEBI:18420"/>
    </ligand>
</feature>
<dbReference type="GO" id="GO:0005525">
    <property type="term" value="F:GTP binding"/>
    <property type="evidence" value="ECO:0007669"/>
    <property type="project" value="UniProtKB-UniRule"/>
</dbReference>
<dbReference type="PANTHER" id="PTHR19136:SF81">
    <property type="entry name" value="MOLYBDENUM COFACTOR GUANYLYLTRANSFERASE"/>
    <property type="match status" value="1"/>
</dbReference>
<evidence type="ECO:0000256" key="5">
    <source>
        <dbReference type="ARBA" id="ARBA00022842"/>
    </source>
</evidence>
<comment type="function">
    <text evidence="8">Transfers a GMP moiety from GTP to Mo-molybdopterin (Mo-MPT) cofactor (Moco or molybdenum cofactor) to form Mo-molybdopterin guanine dinucleotide (Mo-MGD) cofactor.</text>
</comment>
<organism evidence="10">
    <name type="scientific">Castellaniella ginsengisoli</name>
    <dbReference type="NCBI Taxonomy" id="546114"/>
    <lineage>
        <taxon>Bacteria</taxon>
        <taxon>Pseudomonadati</taxon>
        <taxon>Pseudomonadota</taxon>
        <taxon>Betaproteobacteria</taxon>
        <taxon>Burkholderiales</taxon>
        <taxon>Alcaligenaceae</taxon>
        <taxon>Castellaniella</taxon>
    </lineage>
</organism>
<accession>A0AB39CWQ7</accession>
<evidence type="ECO:0000256" key="8">
    <source>
        <dbReference type="HAMAP-Rule" id="MF_00316"/>
    </source>
</evidence>
<comment type="domain">
    <text evidence="8">The N-terminal domain determines nucleotide recognition and specific binding, while the C-terminal domain determines the specific binding to the target protein.</text>
</comment>
<keyword evidence="5 8" id="KW-0460">Magnesium</keyword>
<dbReference type="NCBIfam" id="TIGR02665">
    <property type="entry name" value="molyb_mobA"/>
    <property type="match status" value="1"/>
</dbReference>
<protein>
    <recommendedName>
        <fullName evidence="8">Molybdenum cofactor guanylyltransferase</fullName>
        <shortName evidence="8">MoCo guanylyltransferase</shortName>
        <ecNumber evidence="8">2.7.7.77</ecNumber>
    </recommendedName>
    <alternativeName>
        <fullName evidence="8">GTP:molybdopterin guanylyltransferase</fullName>
    </alternativeName>
    <alternativeName>
        <fullName evidence="8">Mo-MPT guanylyltransferase</fullName>
    </alternativeName>
    <alternativeName>
        <fullName evidence="8">Molybdopterin guanylyltransferase</fullName>
    </alternativeName>
    <alternativeName>
        <fullName evidence="8">Molybdopterin-guanine dinucleotide synthase</fullName>
        <shortName evidence="8">MGD synthase</shortName>
    </alternativeName>
</protein>
<evidence type="ECO:0000256" key="1">
    <source>
        <dbReference type="ARBA" id="ARBA00022490"/>
    </source>
</evidence>
<reference evidence="10" key="1">
    <citation type="submission" date="2024-05" db="EMBL/GenBank/DDBJ databases">
        <authorList>
            <person name="Luo Y.-C."/>
            <person name="Nicholds J."/>
            <person name="Mortimer T."/>
            <person name="Maboni G."/>
        </authorList>
    </citation>
    <scope>NUCLEOTIDE SEQUENCE</scope>
    <source>
        <strain evidence="11">144863</strain>
        <strain evidence="10">151836</strain>
    </source>
</reference>
<feature type="binding site" evidence="8">
    <location>
        <begin position="15"/>
        <end position="17"/>
    </location>
    <ligand>
        <name>GTP</name>
        <dbReference type="ChEBI" id="CHEBI:37565"/>
    </ligand>
</feature>
<comment type="similarity">
    <text evidence="8">Belongs to the MobA family.</text>
</comment>
<dbReference type="PANTHER" id="PTHR19136">
    <property type="entry name" value="MOLYBDENUM COFACTOR GUANYLYLTRANSFERASE"/>
    <property type="match status" value="1"/>
</dbReference>
<keyword evidence="3 8" id="KW-0479">Metal-binding</keyword>
<evidence type="ECO:0000313" key="10">
    <source>
        <dbReference type="EMBL" id="XDJ46902.1"/>
    </source>
</evidence>
<dbReference type="SUPFAM" id="SSF53448">
    <property type="entry name" value="Nucleotide-diphospho-sugar transferases"/>
    <property type="match status" value="1"/>
</dbReference>
<keyword evidence="4 8" id="KW-0547">Nucleotide-binding</keyword>
<sequence length="199" mass="21773">MARRGGNEVFDGLILAGGQSRRMRTDREPQIDKGLMPWRGEPLVAQASRFLQAQGAETLWISANRHPDDYAAYGTVVRDDPDYAGCGPLAGVLAGLQRARSSWLFVLPVDVLRWPADLGARLGAAAEPGRPAYACTPDGPHPLCLMAHRTLADGLRAFLEADGRQVQAWLRECGAVAVDFPETDALVNLNTPEDWARWR</sequence>
<dbReference type="InterPro" id="IPR013482">
    <property type="entry name" value="Molybde_CF_guanTrfase"/>
</dbReference>
<dbReference type="AlphaFoldDB" id="A0AB39CWQ7"/>
<keyword evidence="1 8" id="KW-0963">Cytoplasm</keyword>
<comment type="catalytic activity">
    <reaction evidence="8">
        <text>Mo-molybdopterin + GTP + H(+) = Mo-molybdopterin guanine dinucleotide + diphosphate</text>
        <dbReference type="Rhea" id="RHEA:34243"/>
        <dbReference type="ChEBI" id="CHEBI:15378"/>
        <dbReference type="ChEBI" id="CHEBI:33019"/>
        <dbReference type="ChEBI" id="CHEBI:37565"/>
        <dbReference type="ChEBI" id="CHEBI:71302"/>
        <dbReference type="ChEBI" id="CHEBI:71310"/>
        <dbReference type="EC" id="2.7.7.77"/>
    </reaction>
</comment>
<dbReference type="GO" id="GO:0005737">
    <property type="term" value="C:cytoplasm"/>
    <property type="evidence" value="ECO:0007669"/>
    <property type="project" value="UniProtKB-SubCell"/>
</dbReference>
<evidence type="ECO:0000256" key="6">
    <source>
        <dbReference type="ARBA" id="ARBA00023134"/>
    </source>
</evidence>
<dbReference type="EMBL" id="CP158254">
    <property type="protein sequence ID" value="XDJ46902.1"/>
    <property type="molecule type" value="Genomic_DNA"/>
</dbReference>
<comment type="caution">
    <text evidence="8">Lacks conserved residue(s) required for the propagation of feature annotation.</text>
</comment>
<gene>
    <name evidence="8 10" type="primary">mobA</name>
    <name evidence="11" type="ORF">ABRY94_12825</name>
    <name evidence="10" type="ORF">ABRZ04_11330</name>
</gene>
<dbReference type="InterPro" id="IPR025877">
    <property type="entry name" value="MobA-like_NTP_Trfase"/>
</dbReference>
<feature type="binding site" evidence="8">
    <location>
        <position position="110"/>
    </location>
    <ligand>
        <name>GTP</name>
        <dbReference type="ChEBI" id="CHEBI:37565"/>
    </ligand>
</feature>
<dbReference type="EC" id="2.7.7.77" evidence="8"/>
<comment type="cofactor">
    <cofactor evidence="8">
        <name>Mg(2+)</name>
        <dbReference type="ChEBI" id="CHEBI:18420"/>
    </cofactor>
</comment>
<dbReference type="CDD" id="cd02503">
    <property type="entry name" value="MobA"/>
    <property type="match status" value="1"/>
</dbReference>
<dbReference type="GO" id="GO:0046872">
    <property type="term" value="F:metal ion binding"/>
    <property type="evidence" value="ECO:0007669"/>
    <property type="project" value="UniProtKB-KW"/>
</dbReference>
<keyword evidence="2 8" id="KW-0808">Transferase</keyword>
<feature type="domain" description="MobA-like NTP transferase" evidence="9">
    <location>
        <begin position="12"/>
        <end position="171"/>
    </location>
</feature>
<evidence type="ECO:0000259" key="9">
    <source>
        <dbReference type="Pfam" id="PF12804"/>
    </source>
</evidence>
<keyword evidence="6 8" id="KW-0342">GTP-binding</keyword>
<dbReference type="Gene3D" id="3.90.550.10">
    <property type="entry name" value="Spore Coat Polysaccharide Biosynthesis Protein SpsA, Chain A"/>
    <property type="match status" value="1"/>
</dbReference>
<comment type="subcellular location">
    <subcellularLocation>
        <location evidence="8">Cytoplasm</location>
    </subcellularLocation>
</comment>
<dbReference type="GO" id="GO:1902758">
    <property type="term" value="P:bis(molybdopterin guanine dinucleotide)molybdenum biosynthetic process"/>
    <property type="evidence" value="ECO:0007669"/>
    <property type="project" value="TreeGrafter"/>
</dbReference>
<feature type="binding site" evidence="8">
    <location>
        <position position="79"/>
    </location>
    <ligand>
        <name>GTP</name>
        <dbReference type="ChEBI" id="CHEBI:37565"/>
    </ligand>
</feature>
<evidence type="ECO:0000313" key="11">
    <source>
        <dbReference type="EMBL" id="XDJ68942.1"/>
    </source>
</evidence>
<evidence type="ECO:0000256" key="2">
    <source>
        <dbReference type="ARBA" id="ARBA00022679"/>
    </source>
</evidence>
<feature type="binding site" evidence="8">
    <location>
        <position position="33"/>
    </location>
    <ligand>
        <name>GTP</name>
        <dbReference type="ChEBI" id="CHEBI:37565"/>
    </ligand>
</feature>